<comment type="caution">
    <text evidence="1">The sequence shown here is derived from an EMBL/GenBank/DDBJ whole genome shotgun (WGS) entry which is preliminary data.</text>
</comment>
<dbReference type="AlphaFoldDB" id="A0AA41T8G2"/>
<accession>A0AA41T8G2</accession>
<evidence type="ECO:0000313" key="2">
    <source>
        <dbReference type="Proteomes" id="UP001166674"/>
    </source>
</evidence>
<protein>
    <submittedName>
        <fullName evidence="1">Protein RMD5-like protein A</fullName>
    </submittedName>
</protein>
<keyword evidence="2" id="KW-1185">Reference proteome</keyword>
<name>A0AA41T8G2_SCICA</name>
<dbReference type="Proteomes" id="UP001166674">
    <property type="component" value="Unassembled WGS sequence"/>
</dbReference>
<gene>
    <name evidence="1" type="ORF">SUZIE_193355</name>
</gene>
<sequence length="209" mass="23116">MAWLGTGWRPTNMHQGLSLESLTWCSREDLVGGGGSRKTKQWRLRGAERCCEQGQDVTKGPGDMGRARGAPPAPWLALRLRAGSPGRAREPRDLPPLTPPGMEQCVTVERELEKCCKTIKDTVQKLTSDHKDIHSSVSRGGKAIDKNFDSDISSVGIHSYWQADSQRLLNEVIVEHLFLQGMLDVTKKLCPESGLSVDPSQKEPFVELN</sequence>
<dbReference type="EMBL" id="JAATJV010416218">
    <property type="protein sequence ID" value="MBZ3887519.1"/>
    <property type="molecule type" value="Genomic_DNA"/>
</dbReference>
<reference evidence="1" key="1">
    <citation type="submission" date="2020-03" db="EMBL/GenBank/DDBJ databases">
        <title>Studies in the Genomics of Life Span.</title>
        <authorList>
            <person name="Glass D."/>
        </authorList>
    </citation>
    <scope>NUCLEOTIDE SEQUENCE</scope>
    <source>
        <strain evidence="1">SUZIE</strain>
        <tissue evidence="1">Muscle</tissue>
    </source>
</reference>
<evidence type="ECO:0000313" key="1">
    <source>
        <dbReference type="EMBL" id="MBZ3887519.1"/>
    </source>
</evidence>
<organism evidence="1 2">
    <name type="scientific">Sciurus carolinensis</name>
    <name type="common">Eastern gray squirrel</name>
    <dbReference type="NCBI Taxonomy" id="30640"/>
    <lineage>
        <taxon>Eukaryota</taxon>
        <taxon>Metazoa</taxon>
        <taxon>Chordata</taxon>
        <taxon>Craniata</taxon>
        <taxon>Vertebrata</taxon>
        <taxon>Euteleostomi</taxon>
        <taxon>Mammalia</taxon>
        <taxon>Eutheria</taxon>
        <taxon>Euarchontoglires</taxon>
        <taxon>Glires</taxon>
        <taxon>Rodentia</taxon>
        <taxon>Sciuromorpha</taxon>
        <taxon>Sciuridae</taxon>
        <taxon>Sciurinae</taxon>
        <taxon>Sciurini</taxon>
        <taxon>Sciurus</taxon>
    </lineage>
</organism>
<proteinExistence type="predicted"/>
<dbReference type="InterPro" id="IPR006594">
    <property type="entry name" value="LisH"/>
</dbReference>
<dbReference type="PROSITE" id="PS50896">
    <property type="entry name" value="LISH"/>
    <property type="match status" value="1"/>
</dbReference>